<organism evidence="2 3">
    <name type="scientific">Nannocystis pusilla</name>
    <dbReference type="NCBI Taxonomy" id="889268"/>
    <lineage>
        <taxon>Bacteria</taxon>
        <taxon>Pseudomonadati</taxon>
        <taxon>Myxococcota</taxon>
        <taxon>Polyangia</taxon>
        <taxon>Nannocystales</taxon>
        <taxon>Nannocystaceae</taxon>
        <taxon>Nannocystis</taxon>
    </lineage>
</organism>
<dbReference type="Proteomes" id="UP001150924">
    <property type="component" value="Unassembled WGS sequence"/>
</dbReference>
<feature type="compositionally biased region" description="Acidic residues" evidence="1">
    <location>
        <begin position="25"/>
        <end position="45"/>
    </location>
</feature>
<dbReference type="RefSeq" id="WP_267772303.1">
    <property type="nucleotide sequence ID" value="NZ_JAPNKE010000002.1"/>
</dbReference>
<evidence type="ECO:0000313" key="3">
    <source>
        <dbReference type="Proteomes" id="UP001150924"/>
    </source>
</evidence>
<dbReference type="EMBL" id="JAPNKE010000002">
    <property type="protein sequence ID" value="MCY1009638.1"/>
    <property type="molecule type" value="Genomic_DNA"/>
</dbReference>
<name>A0A9X3ESV9_9BACT</name>
<reference evidence="2" key="1">
    <citation type="submission" date="2022-11" db="EMBL/GenBank/DDBJ databases">
        <title>Minimal conservation of predation-associated metabolite biosynthetic gene clusters underscores biosynthetic potential of Myxococcota including descriptions for ten novel species: Archangium lansinium sp. nov., Myxococcus landrumus sp. nov., Nannocystis bai.</title>
        <authorList>
            <person name="Ahearne A."/>
            <person name="Stevens C."/>
            <person name="Phillips K."/>
        </authorList>
    </citation>
    <scope>NUCLEOTIDE SEQUENCE</scope>
    <source>
        <strain evidence="2">Na p29</strain>
    </source>
</reference>
<accession>A0A9X3ESV9</accession>
<gene>
    <name evidence="2" type="ORF">OV079_29555</name>
</gene>
<keyword evidence="3" id="KW-1185">Reference proteome</keyword>
<feature type="region of interest" description="Disordered" evidence="1">
    <location>
        <begin position="22"/>
        <end position="58"/>
    </location>
</feature>
<evidence type="ECO:0000313" key="2">
    <source>
        <dbReference type="EMBL" id="MCY1009638.1"/>
    </source>
</evidence>
<evidence type="ECO:0000256" key="1">
    <source>
        <dbReference type="SAM" id="MobiDB-lite"/>
    </source>
</evidence>
<proteinExistence type="predicted"/>
<dbReference type="AlphaFoldDB" id="A0A9X3ESV9"/>
<comment type="caution">
    <text evidence="2">The sequence shown here is derived from an EMBL/GenBank/DDBJ whole genome shotgun (WGS) entry which is preliminary data.</text>
</comment>
<sequence length="193" mass="20517">MFLGSVLLMSWAGCDVEPPTREELAEVDEAEGELAEGEAAEDAGGAEDQGVLPGLPDLTTGPRSSAANYFTPVGTHDTFNCSKIAGWVKDGDTTAPTWVTIDRYAPYPYGEHVATVLADLYRADLPFADKYHGFSINTPASLKTGEVETIYIHGINVDGDGNWDVNANSPLLSGTGKSFCCGTKCLKPDVQNP</sequence>
<protein>
    <submittedName>
        <fullName evidence="2">Uncharacterized protein</fullName>
    </submittedName>
</protein>